<accession>A0A1R4GDM6</accession>
<dbReference type="GO" id="GO:0005886">
    <property type="term" value="C:plasma membrane"/>
    <property type="evidence" value="ECO:0007669"/>
    <property type="project" value="UniProtKB-SubCell"/>
</dbReference>
<dbReference type="InterPro" id="IPR000711">
    <property type="entry name" value="ATPase_OSCP/dsu"/>
</dbReference>
<dbReference type="HAMAP" id="MF_01416">
    <property type="entry name" value="ATP_synth_delta_bact"/>
    <property type="match status" value="1"/>
</dbReference>
<keyword evidence="4 7" id="KW-0406">Ion transport</keyword>
<evidence type="ECO:0000256" key="6">
    <source>
        <dbReference type="ARBA" id="ARBA00023310"/>
    </source>
</evidence>
<keyword evidence="3 7" id="KW-0375">Hydrogen ion transport</keyword>
<evidence type="ECO:0000313" key="8">
    <source>
        <dbReference type="EMBL" id="SJM66247.1"/>
    </source>
</evidence>
<dbReference type="Proteomes" id="UP000195913">
    <property type="component" value="Unassembled WGS sequence"/>
</dbReference>
<keyword evidence="6 7" id="KW-0066">ATP synthesis</keyword>
<evidence type="ECO:0000256" key="2">
    <source>
        <dbReference type="ARBA" id="ARBA00022448"/>
    </source>
</evidence>
<keyword evidence="5 7" id="KW-0472">Membrane</keyword>
<dbReference type="PANTHER" id="PTHR11910">
    <property type="entry name" value="ATP SYNTHASE DELTA CHAIN"/>
    <property type="match status" value="1"/>
</dbReference>
<reference evidence="8 9" key="1">
    <citation type="submission" date="2017-02" db="EMBL/GenBank/DDBJ databases">
        <authorList>
            <person name="Peterson S.W."/>
        </authorList>
    </citation>
    <scope>NUCLEOTIDE SEQUENCE [LARGE SCALE GENOMIC DNA]</scope>
    <source>
        <strain evidence="8 9">B Ar 00.02</strain>
    </source>
</reference>
<dbReference type="AlphaFoldDB" id="A0A1R4GDM6"/>
<comment type="function">
    <text evidence="7">This protein is part of the stalk that links CF(0) to CF(1). It either transmits conformational changes from CF(0) to CF(1) or is implicated in proton conduction.</text>
</comment>
<dbReference type="RefSeq" id="WP_086998940.1">
    <property type="nucleotide sequence ID" value="NZ_FUHW01000033.1"/>
</dbReference>
<dbReference type="GO" id="GO:0045259">
    <property type="term" value="C:proton-transporting ATP synthase complex"/>
    <property type="evidence" value="ECO:0007669"/>
    <property type="project" value="UniProtKB-KW"/>
</dbReference>
<keyword evidence="9" id="KW-1185">Reference proteome</keyword>
<evidence type="ECO:0000256" key="5">
    <source>
        <dbReference type="ARBA" id="ARBA00023136"/>
    </source>
</evidence>
<evidence type="ECO:0000313" key="9">
    <source>
        <dbReference type="Proteomes" id="UP000195913"/>
    </source>
</evidence>
<comment type="function">
    <text evidence="7">F(1)F(0) ATP synthase produces ATP from ADP in the presence of a proton or sodium gradient. F-type ATPases consist of two structural domains, F(1) containing the extramembraneous catalytic core and F(0) containing the membrane proton channel, linked together by a central stalk and a peripheral stalk. During catalysis, ATP synthesis in the catalytic domain of F(1) is coupled via a rotary mechanism of the central stalk subunits to proton translocation.</text>
</comment>
<keyword evidence="7" id="KW-1003">Cell membrane</keyword>
<protein>
    <recommendedName>
        <fullName evidence="7">ATP synthase subunit delta</fullName>
    </recommendedName>
    <alternativeName>
        <fullName evidence="7">ATP synthase F(1) sector subunit delta</fullName>
    </alternativeName>
    <alternativeName>
        <fullName evidence="7">F-type ATPase subunit delta</fullName>
        <shortName evidence="7">F-ATPase subunit delta</shortName>
    </alternativeName>
</protein>
<sequence>MAGVSSHSLAAAQSDLEAKLPTVGLPLAEDLFGVLSIMDSNAGLRRALTDPARSTEEKTALTSRLLRGKVSAEAESIVAGLAGSRWGSARDIGDALETLAATVAISVAERQAEGPAGLEALEEDLFGFIRVVGSSHDLQRALDDPQASDDAKRKLALRVSPQAGEVARVLIAQAVQSPRGLKPANLVEKFVELVAKRQQRWIAHVSATRPLTDEQFNRLQAGLNKLYGRDLKINAAVDPSLVGGIRVVVGDEVVDATAATRLAELRRRLAS</sequence>
<name>A0A1R4GDM6_9MICC</name>
<evidence type="ECO:0000256" key="3">
    <source>
        <dbReference type="ARBA" id="ARBA00022781"/>
    </source>
</evidence>
<keyword evidence="2 7" id="KW-0813">Transport</keyword>
<keyword evidence="7" id="KW-0139">CF(1)</keyword>
<comment type="subcellular location">
    <subcellularLocation>
        <location evidence="7">Cell membrane</location>
        <topology evidence="7">Peripheral membrane protein</topology>
    </subcellularLocation>
    <subcellularLocation>
        <location evidence="1">Membrane</location>
    </subcellularLocation>
</comment>
<evidence type="ECO:0000256" key="4">
    <source>
        <dbReference type="ARBA" id="ARBA00023065"/>
    </source>
</evidence>
<evidence type="ECO:0000256" key="7">
    <source>
        <dbReference type="HAMAP-Rule" id="MF_01416"/>
    </source>
</evidence>
<dbReference type="GO" id="GO:0046933">
    <property type="term" value="F:proton-transporting ATP synthase activity, rotational mechanism"/>
    <property type="evidence" value="ECO:0007669"/>
    <property type="project" value="UniProtKB-UniRule"/>
</dbReference>
<organism evidence="8 9">
    <name type="scientific">Arthrobacter rhombi</name>
    <dbReference type="NCBI Taxonomy" id="71253"/>
    <lineage>
        <taxon>Bacteria</taxon>
        <taxon>Bacillati</taxon>
        <taxon>Actinomycetota</taxon>
        <taxon>Actinomycetes</taxon>
        <taxon>Micrococcales</taxon>
        <taxon>Micrococcaceae</taxon>
        <taxon>Arthrobacter</taxon>
    </lineage>
</organism>
<proteinExistence type="inferred from homology"/>
<evidence type="ECO:0000256" key="1">
    <source>
        <dbReference type="ARBA" id="ARBA00004370"/>
    </source>
</evidence>
<dbReference type="EMBL" id="FUHW01000033">
    <property type="protein sequence ID" value="SJM66247.1"/>
    <property type="molecule type" value="Genomic_DNA"/>
</dbReference>
<dbReference type="Pfam" id="PF00213">
    <property type="entry name" value="OSCP"/>
    <property type="match status" value="1"/>
</dbReference>
<gene>
    <name evidence="7" type="primary">atpH</name>
    <name evidence="8" type="ORF">FM101_09755</name>
</gene>
<dbReference type="PRINTS" id="PR00125">
    <property type="entry name" value="ATPASEDELTA"/>
</dbReference>
<dbReference type="NCBIfam" id="NF009967">
    <property type="entry name" value="PRK13430.1"/>
    <property type="match status" value="1"/>
</dbReference>
<keyword evidence="8" id="KW-0378">Hydrolase</keyword>
<dbReference type="NCBIfam" id="TIGR01145">
    <property type="entry name" value="ATP_synt_delta"/>
    <property type="match status" value="1"/>
</dbReference>
<dbReference type="GO" id="GO:0016787">
    <property type="term" value="F:hydrolase activity"/>
    <property type="evidence" value="ECO:0007669"/>
    <property type="project" value="UniProtKB-KW"/>
</dbReference>
<comment type="similarity">
    <text evidence="7">Belongs to the ATPase delta chain family.</text>
</comment>